<keyword evidence="7" id="KW-1185">Reference proteome</keyword>
<dbReference type="GO" id="GO:0046872">
    <property type="term" value="F:metal ion binding"/>
    <property type="evidence" value="ECO:0007669"/>
    <property type="project" value="UniProtKB-KW"/>
</dbReference>
<comment type="caution">
    <text evidence="6">The sequence shown here is derived from an EMBL/GenBank/DDBJ whole genome shotgun (WGS) entry which is preliminary data.</text>
</comment>
<evidence type="ECO:0000256" key="4">
    <source>
        <dbReference type="ARBA" id="ARBA00023239"/>
    </source>
</evidence>
<dbReference type="PANTHER" id="PTHR33337:SF33">
    <property type="entry name" value="CENP-V_GFA DOMAIN-CONTAINING PROTEIN"/>
    <property type="match status" value="1"/>
</dbReference>
<dbReference type="InterPro" id="IPR006913">
    <property type="entry name" value="CENP-V/GFA"/>
</dbReference>
<dbReference type="PROSITE" id="PS51891">
    <property type="entry name" value="CENP_V_GFA"/>
    <property type="match status" value="1"/>
</dbReference>
<proteinExistence type="inferred from homology"/>
<reference evidence="6" key="1">
    <citation type="journal article" date="2014" name="Int. J. Syst. Evol. Microbiol.">
        <title>Complete genome sequence of Corynebacterium casei LMG S-19264T (=DSM 44701T), isolated from a smear-ripened cheese.</title>
        <authorList>
            <consortium name="US DOE Joint Genome Institute (JGI-PGF)"/>
            <person name="Walter F."/>
            <person name="Albersmeier A."/>
            <person name="Kalinowski J."/>
            <person name="Ruckert C."/>
        </authorList>
    </citation>
    <scope>NUCLEOTIDE SEQUENCE</scope>
    <source>
        <strain evidence="6">KCTC 32437</strain>
    </source>
</reference>
<dbReference type="Proteomes" id="UP000646579">
    <property type="component" value="Unassembled WGS sequence"/>
</dbReference>
<dbReference type="SUPFAM" id="SSF51316">
    <property type="entry name" value="Mss4-like"/>
    <property type="match status" value="1"/>
</dbReference>
<name>A0A918RXR5_9HYPH</name>
<protein>
    <submittedName>
        <fullName evidence="6">Aldehyde-activating protein</fullName>
    </submittedName>
</protein>
<dbReference type="Gene3D" id="3.90.1590.10">
    <property type="entry name" value="glutathione-dependent formaldehyde- activating enzyme (gfa)"/>
    <property type="match status" value="1"/>
</dbReference>
<dbReference type="RefSeq" id="WP_189423617.1">
    <property type="nucleotide sequence ID" value="NZ_BMZE01000001.1"/>
</dbReference>
<gene>
    <name evidence="6" type="ORF">GCM10007989_07970</name>
</gene>
<evidence type="ECO:0000256" key="2">
    <source>
        <dbReference type="ARBA" id="ARBA00022723"/>
    </source>
</evidence>
<dbReference type="PANTHER" id="PTHR33337">
    <property type="entry name" value="GFA DOMAIN-CONTAINING PROTEIN"/>
    <property type="match status" value="1"/>
</dbReference>
<evidence type="ECO:0000256" key="3">
    <source>
        <dbReference type="ARBA" id="ARBA00022833"/>
    </source>
</evidence>
<organism evidence="6 7">
    <name type="scientific">Devosia pacifica</name>
    <dbReference type="NCBI Taxonomy" id="1335967"/>
    <lineage>
        <taxon>Bacteria</taxon>
        <taxon>Pseudomonadati</taxon>
        <taxon>Pseudomonadota</taxon>
        <taxon>Alphaproteobacteria</taxon>
        <taxon>Hyphomicrobiales</taxon>
        <taxon>Devosiaceae</taxon>
        <taxon>Devosia</taxon>
    </lineage>
</organism>
<dbReference type="EMBL" id="BMZE01000001">
    <property type="protein sequence ID" value="GHA15598.1"/>
    <property type="molecule type" value="Genomic_DNA"/>
</dbReference>
<reference evidence="6" key="2">
    <citation type="submission" date="2020-09" db="EMBL/GenBank/DDBJ databases">
        <authorList>
            <person name="Sun Q."/>
            <person name="Kim S."/>
        </authorList>
    </citation>
    <scope>NUCLEOTIDE SEQUENCE</scope>
    <source>
        <strain evidence="6">KCTC 32437</strain>
    </source>
</reference>
<sequence>MSMPDFPVQGGCVCRSVRYELTAPPLAVYNCHCKDCQRFSGAGWSMSMPVNAESLNILDGSVVHYDKPADSGRVVRMFACAECGTKLWNEPLSSPEMLVVRAGTLDDLAWVRPVGNIWTASRAHWVEIDPHLVNFDGQPPSRDPLYAAWQRQMAAQS</sequence>
<feature type="domain" description="CENP-V/GFA" evidence="5">
    <location>
        <begin position="8"/>
        <end position="111"/>
    </location>
</feature>
<dbReference type="AlphaFoldDB" id="A0A918RXR5"/>
<evidence type="ECO:0000313" key="7">
    <source>
        <dbReference type="Proteomes" id="UP000646579"/>
    </source>
</evidence>
<dbReference type="InterPro" id="IPR011057">
    <property type="entry name" value="Mss4-like_sf"/>
</dbReference>
<dbReference type="GO" id="GO:0016846">
    <property type="term" value="F:carbon-sulfur lyase activity"/>
    <property type="evidence" value="ECO:0007669"/>
    <property type="project" value="InterPro"/>
</dbReference>
<evidence type="ECO:0000256" key="1">
    <source>
        <dbReference type="ARBA" id="ARBA00005495"/>
    </source>
</evidence>
<keyword evidence="4" id="KW-0456">Lyase</keyword>
<evidence type="ECO:0000259" key="5">
    <source>
        <dbReference type="PROSITE" id="PS51891"/>
    </source>
</evidence>
<evidence type="ECO:0000313" key="6">
    <source>
        <dbReference type="EMBL" id="GHA15598.1"/>
    </source>
</evidence>
<keyword evidence="2" id="KW-0479">Metal-binding</keyword>
<accession>A0A918RXR5</accession>
<dbReference type="Pfam" id="PF04828">
    <property type="entry name" value="GFA"/>
    <property type="match status" value="1"/>
</dbReference>
<comment type="similarity">
    <text evidence="1">Belongs to the Gfa family.</text>
</comment>
<keyword evidence="3" id="KW-0862">Zinc</keyword>